<dbReference type="EMBL" id="PDUG01000005">
    <property type="protein sequence ID" value="PIC30202.1"/>
    <property type="molecule type" value="Genomic_DNA"/>
</dbReference>
<dbReference type="Proteomes" id="UP000230233">
    <property type="component" value="Chromosome V"/>
</dbReference>
<proteinExistence type="predicted"/>
<gene>
    <name evidence="1" type="primary">Cnig_chr_V.g21526</name>
    <name evidence="1" type="ORF">B9Z55_021526</name>
</gene>
<evidence type="ECO:0000313" key="1">
    <source>
        <dbReference type="EMBL" id="PIC30202.1"/>
    </source>
</evidence>
<reference evidence="2" key="1">
    <citation type="submission" date="2017-10" db="EMBL/GenBank/DDBJ databases">
        <title>Rapid genome shrinkage in a self-fertile nematode reveals novel sperm competition proteins.</title>
        <authorList>
            <person name="Yin D."/>
            <person name="Schwarz E.M."/>
            <person name="Thomas C.G."/>
            <person name="Felde R.L."/>
            <person name="Korf I.F."/>
            <person name="Cutter A.D."/>
            <person name="Schartner C.M."/>
            <person name="Ralston E.J."/>
            <person name="Meyer B.J."/>
            <person name="Haag E.S."/>
        </authorList>
    </citation>
    <scope>NUCLEOTIDE SEQUENCE [LARGE SCALE GENOMIC DNA]</scope>
    <source>
        <strain evidence="2">JU1422</strain>
    </source>
</reference>
<name>A0A2G5TSF2_9PELO</name>
<dbReference type="AlphaFoldDB" id="A0A2G5TSF2"/>
<dbReference type="InterPro" id="IPR011333">
    <property type="entry name" value="SKP1/BTB/POZ_sf"/>
</dbReference>
<keyword evidence="2" id="KW-1185">Reference proteome</keyword>
<dbReference type="OrthoDB" id="5909553at2759"/>
<dbReference type="Gene3D" id="3.30.710.10">
    <property type="entry name" value="Potassium Channel Kv1.1, Chain A"/>
    <property type="match status" value="1"/>
</dbReference>
<accession>A0A2G5TSF2</accession>
<organism evidence="1 2">
    <name type="scientific">Caenorhabditis nigoni</name>
    <dbReference type="NCBI Taxonomy" id="1611254"/>
    <lineage>
        <taxon>Eukaryota</taxon>
        <taxon>Metazoa</taxon>
        <taxon>Ecdysozoa</taxon>
        <taxon>Nematoda</taxon>
        <taxon>Chromadorea</taxon>
        <taxon>Rhabditida</taxon>
        <taxon>Rhabditina</taxon>
        <taxon>Rhabditomorpha</taxon>
        <taxon>Rhabditoidea</taxon>
        <taxon>Rhabditidae</taxon>
        <taxon>Peloderinae</taxon>
        <taxon>Caenorhabditis</taxon>
    </lineage>
</organism>
<protein>
    <recommendedName>
        <fullName evidence="3">BTB domain-containing protein</fullName>
    </recommendedName>
</protein>
<dbReference type="SUPFAM" id="SSF54695">
    <property type="entry name" value="POZ domain"/>
    <property type="match status" value="1"/>
</dbReference>
<comment type="caution">
    <text evidence="1">The sequence shown here is derived from an EMBL/GenBank/DDBJ whole genome shotgun (WGS) entry which is preliminary data.</text>
</comment>
<evidence type="ECO:0008006" key="3">
    <source>
        <dbReference type="Google" id="ProtNLM"/>
    </source>
</evidence>
<evidence type="ECO:0000313" key="2">
    <source>
        <dbReference type="Proteomes" id="UP000230233"/>
    </source>
</evidence>
<sequence length="296" mass="35211">MDKNCMYMKWFMGLERIPDTEGDRIRAYIRSEFRNENARISFFVLFKFSKLGRRCASRGKHKKGTNGTVYSGHRLEISEILNRPNEWLTNGALEIDYGIHLEAFHSDDGIWNFNFRDELFNVRKDLTLKVLTQSETYNRELYCHKAQLQFHSQFLTSKFSIDDPVFSNRVLPLNDDFRPDLTEIALQIAHGVRPPLSIFGSCEVVKIAEKLKLRNVSRYCERQMIQCMDEWDYTYFFNEWDDDSFLKTAIKYDLNHLLAHMMTKNYSIEKICDRDIQQMSRNTMMLIISQFMETYL</sequence>